<feature type="repeat" description="TPR" evidence="1">
    <location>
        <begin position="82"/>
        <end position="115"/>
    </location>
</feature>
<keyword evidence="1" id="KW-0802">TPR repeat</keyword>
<evidence type="ECO:0000256" key="1">
    <source>
        <dbReference type="PROSITE-ProRule" id="PRU00339"/>
    </source>
</evidence>
<feature type="domain" description="Methyltransferase type 11" evidence="2">
    <location>
        <begin position="285"/>
        <end position="377"/>
    </location>
</feature>
<proteinExistence type="predicted"/>
<comment type="caution">
    <text evidence="3">The sequence shown here is derived from an EMBL/GenBank/DDBJ whole genome shotgun (WGS) entry which is preliminary data.</text>
</comment>
<dbReference type="CDD" id="cd02440">
    <property type="entry name" value="AdoMet_MTases"/>
    <property type="match status" value="1"/>
</dbReference>
<dbReference type="RefSeq" id="WP_402699612.1">
    <property type="nucleotide sequence ID" value="NZ_JBIUZV010000003.1"/>
</dbReference>
<dbReference type="PANTHER" id="PTHR12558">
    <property type="entry name" value="CELL DIVISION CYCLE 16,23,27"/>
    <property type="match status" value="1"/>
</dbReference>
<dbReference type="EMBL" id="JBIUZV010000003">
    <property type="protein sequence ID" value="MFJ3045838.1"/>
    <property type="molecule type" value="Genomic_DNA"/>
</dbReference>
<dbReference type="InterPro" id="IPR013216">
    <property type="entry name" value="Methyltransf_11"/>
</dbReference>
<dbReference type="Proteomes" id="UP001617427">
    <property type="component" value="Unassembled WGS sequence"/>
</dbReference>
<evidence type="ECO:0000259" key="2">
    <source>
        <dbReference type="Pfam" id="PF08241"/>
    </source>
</evidence>
<dbReference type="InterPro" id="IPR011990">
    <property type="entry name" value="TPR-like_helical_dom_sf"/>
</dbReference>
<evidence type="ECO:0000313" key="4">
    <source>
        <dbReference type="Proteomes" id="UP001617427"/>
    </source>
</evidence>
<sequence>MQSPESLSNDNPEHLASLRQAIDAHMAGQLDAAAAVYEAVLEQDPIQPLALHYFGIYLHQVGRHDEAVEKLMLSCALESEDAGWQNDLGNVLFALGRFDEAEQAYGDALAIAPGDHTIWNNLGAAQLQQGKQEDATQSFLRVVEIDPEFVPALLHLGNIHEAAGDKMQASHYQCRAYVLPPLEGKSKQMLGISFYFLGRLQEAAQAYRAWLEEEPGNPIAAHMLAACSQLDVPERASDRYIEFHFDHYADTFESNLLESLGYRGPRLIGEGLALVTQPARQFEALDIGCGTGLCGPYMAPFAHTITGVDLAGKMLEKARAGGHYAHLEKAEIGDYLSRHPLSCDLVAAADTMIYFGDLGVVFRQVAGALRKDGYFIFTVEAVEPQDTAPSGFCLHASGRYRHSRDYVRQHLKNSGMEVVHDSDQILREEIRQSVAGILFVAKRLG</sequence>
<protein>
    <submittedName>
        <fullName evidence="3">Tetratricopeptide repeat protein</fullName>
    </submittedName>
</protein>
<feature type="repeat" description="TPR" evidence="1">
    <location>
        <begin position="116"/>
        <end position="149"/>
    </location>
</feature>
<gene>
    <name evidence="3" type="ORF">ACIPEN_08415</name>
</gene>
<dbReference type="PROSITE" id="PS50005">
    <property type="entry name" value="TPR"/>
    <property type="match status" value="2"/>
</dbReference>
<dbReference type="Gene3D" id="3.40.50.150">
    <property type="entry name" value="Vaccinia Virus protein VP39"/>
    <property type="match status" value="1"/>
</dbReference>
<dbReference type="Pfam" id="PF08241">
    <property type="entry name" value="Methyltransf_11"/>
    <property type="match status" value="1"/>
</dbReference>
<keyword evidence="4" id="KW-1185">Reference proteome</keyword>
<dbReference type="SUPFAM" id="SSF48452">
    <property type="entry name" value="TPR-like"/>
    <property type="match status" value="1"/>
</dbReference>
<organism evidence="3 4">
    <name type="scientific">Herbaspirillum chlorophenolicum</name>
    <dbReference type="NCBI Taxonomy" id="211589"/>
    <lineage>
        <taxon>Bacteria</taxon>
        <taxon>Pseudomonadati</taxon>
        <taxon>Pseudomonadota</taxon>
        <taxon>Betaproteobacteria</taxon>
        <taxon>Burkholderiales</taxon>
        <taxon>Oxalobacteraceae</taxon>
        <taxon>Herbaspirillum</taxon>
    </lineage>
</organism>
<dbReference type="PANTHER" id="PTHR12558:SF13">
    <property type="entry name" value="CELL DIVISION CYCLE PROTEIN 27 HOMOLOG"/>
    <property type="match status" value="1"/>
</dbReference>
<reference evidence="3 4" key="1">
    <citation type="submission" date="2024-10" db="EMBL/GenBank/DDBJ databases">
        <title>The Natural Products Discovery Center: Release of the First 8490 Sequenced Strains for Exploring Actinobacteria Biosynthetic Diversity.</title>
        <authorList>
            <person name="Kalkreuter E."/>
            <person name="Kautsar S.A."/>
            <person name="Yang D."/>
            <person name="Bader C.D."/>
            <person name="Teijaro C.N."/>
            <person name="Fluegel L."/>
            <person name="Davis C.M."/>
            <person name="Simpson J.R."/>
            <person name="Lauterbach L."/>
            <person name="Steele A.D."/>
            <person name="Gui C."/>
            <person name="Meng S."/>
            <person name="Li G."/>
            <person name="Viehrig K."/>
            <person name="Ye F."/>
            <person name="Su P."/>
            <person name="Kiefer A.F."/>
            <person name="Nichols A."/>
            <person name="Cepeda A.J."/>
            <person name="Yan W."/>
            <person name="Fan B."/>
            <person name="Jiang Y."/>
            <person name="Adhikari A."/>
            <person name="Zheng C.-J."/>
            <person name="Schuster L."/>
            <person name="Cowan T.M."/>
            <person name="Smanski M.J."/>
            <person name="Chevrette M.G."/>
            <person name="De Carvalho L.P.S."/>
            <person name="Shen B."/>
        </authorList>
    </citation>
    <scope>NUCLEOTIDE SEQUENCE [LARGE SCALE GENOMIC DNA]</scope>
    <source>
        <strain evidence="3 4">NPDC087045</strain>
    </source>
</reference>
<dbReference type="SMART" id="SM00028">
    <property type="entry name" value="TPR"/>
    <property type="match status" value="5"/>
</dbReference>
<dbReference type="InterPro" id="IPR029063">
    <property type="entry name" value="SAM-dependent_MTases_sf"/>
</dbReference>
<dbReference type="Gene3D" id="1.25.40.10">
    <property type="entry name" value="Tetratricopeptide repeat domain"/>
    <property type="match status" value="1"/>
</dbReference>
<dbReference type="InterPro" id="IPR019734">
    <property type="entry name" value="TPR_rpt"/>
</dbReference>
<name>A0ABW8EWM2_9BURK</name>
<dbReference type="Pfam" id="PF13432">
    <property type="entry name" value="TPR_16"/>
    <property type="match status" value="3"/>
</dbReference>
<dbReference type="SUPFAM" id="SSF53335">
    <property type="entry name" value="S-adenosyl-L-methionine-dependent methyltransferases"/>
    <property type="match status" value="1"/>
</dbReference>
<evidence type="ECO:0000313" key="3">
    <source>
        <dbReference type="EMBL" id="MFJ3045838.1"/>
    </source>
</evidence>
<accession>A0ABW8EWM2</accession>